<evidence type="ECO:0000313" key="1">
    <source>
        <dbReference type="EMBL" id="VEL31673.1"/>
    </source>
</evidence>
<dbReference type="AlphaFoldDB" id="A0A3S5ATI1"/>
<reference evidence="1" key="1">
    <citation type="submission" date="2018-11" db="EMBL/GenBank/DDBJ databases">
        <authorList>
            <consortium name="Pathogen Informatics"/>
        </authorList>
    </citation>
    <scope>NUCLEOTIDE SEQUENCE</scope>
</reference>
<keyword evidence="2" id="KW-1185">Reference proteome</keyword>
<gene>
    <name evidence="1" type="ORF">PXEA_LOCUS25113</name>
</gene>
<name>A0A3S5ATI1_9PLAT</name>
<evidence type="ECO:0000313" key="2">
    <source>
        <dbReference type="Proteomes" id="UP000784294"/>
    </source>
</evidence>
<dbReference type="EMBL" id="CAAALY010125208">
    <property type="protein sequence ID" value="VEL31673.1"/>
    <property type="molecule type" value="Genomic_DNA"/>
</dbReference>
<dbReference type="Proteomes" id="UP000784294">
    <property type="component" value="Unassembled WGS sequence"/>
</dbReference>
<organism evidence="1 2">
    <name type="scientific">Protopolystoma xenopodis</name>
    <dbReference type="NCBI Taxonomy" id="117903"/>
    <lineage>
        <taxon>Eukaryota</taxon>
        <taxon>Metazoa</taxon>
        <taxon>Spiralia</taxon>
        <taxon>Lophotrochozoa</taxon>
        <taxon>Platyhelminthes</taxon>
        <taxon>Monogenea</taxon>
        <taxon>Polyopisthocotylea</taxon>
        <taxon>Polystomatidea</taxon>
        <taxon>Polystomatidae</taxon>
        <taxon>Protopolystoma</taxon>
    </lineage>
</organism>
<proteinExistence type="predicted"/>
<protein>
    <submittedName>
        <fullName evidence="1">Uncharacterized protein</fullName>
    </submittedName>
</protein>
<sequence>MNSFRTEHSKYLHSRAEAIALAHRPYISDSDNLSLSSAWWRQSPTVYLGLANGDVVQHDASGHETRLLFRHTAIRDSTTTESEAKVPEFGNDGPLAPMLSARNRKTFFDSKIIKDNCYSSDCHTTVMQHNNSRSASYLRRPIQRYSSPTSAAGFVDVEGISSLAVIRSSEES</sequence>
<accession>A0A3S5ATI1</accession>
<feature type="non-terminal residue" evidence="1">
    <location>
        <position position="1"/>
    </location>
</feature>
<comment type="caution">
    <text evidence="1">The sequence shown here is derived from an EMBL/GenBank/DDBJ whole genome shotgun (WGS) entry which is preliminary data.</text>
</comment>